<accession>A0ABV3L5E0</accession>
<reference evidence="1 2" key="1">
    <citation type="submission" date="2024-07" db="EMBL/GenBank/DDBJ databases">
        <authorList>
            <person name="Kang M."/>
        </authorList>
    </citation>
    <scope>NUCLEOTIDE SEQUENCE [LARGE SCALE GENOMIC DNA]</scope>
    <source>
        <strain evidence="1 2">DFM31</strain>
    </source>
</reference>
<name>A0ABV3L5E0_9RHOB</name>
<gene>
    <name evidence="1" type="ORF">AB0T83_07855</name>
</gene>
<dbReference type="RefSeq" id="WP_366192481.1">
    <property type="nucleotide sequence ID" value="NZ_JBFBVU010000007.1"/>
</dbReference>
<dbReference type="PIRSF" id="PIRSF031780">
    <property type="entry name" value="UCP031780"/>
    <property type="match status" value="1"/>
</dbReference>
<dbReference type="Gene3D" id="1.10.790.20">
    <property type="entry name" value="Domain of unknown function DUF1476"/>
    <property type="match status" value="1"/>
</dbReference>
<dbReference type="Proteomes" id="UP001553161">
    <property type="component" value="Unassembled WGS sequence"/>
</dbReference>
<organism evidence="1 2">
    <name type="scientific">Meridianimarinicoccus marinus</name>
    <dbReference type="NCBI Taxonomy" id="3231483"/>
    <lineage>
        <taxon>Bacteria</taxon>
        <taxon>Pseudomonadati</taxon>
        <taxon>Pseudomonadota</taxon>
        <taxon>Alphaproteobacteria</taxon>
        <taxon>Rhodobacterales</taxon>
        <taxon>Paracoccaceae</taxon>
        <taxon>Meridianimarinicoccus</taxon>
    </lineage>
</organism>
<dbReference type="Pfam" id="PF07345">
    <property type="entry name" value="ATPaseInh_sub_z"/>
    <property type="match status" value="1"/>
</dbReference>
<protein>
    <submittedName>
        <fullName evidence="1">DUF1476 domain-containing protein</fullName>
    </submittedName>
</protein>
<dbReference type="EMBL" id="JBFBVU010000007">
    <property type="protein sequence ID" value="MEV8466688.1"/>
    <property type="molecule type" value="Genomic_DNA"/>
</dbReference>
<sequence length="105" mass="11710">MTTFDERESAFENKFAHDAEMEFMAESLRDKGIAYWAAEKLGMSTAEAAGYAKNLIKADFSEPGSEVVVRKLVADLKDVADEAEIRAKMDEILEIARKKVFGDEA</sequence>
<dbReference type="InterPro" id="IPR009945">
    <property type="entry name" value="ATPase_inh_sub_z"/>
</dbReference>
<dbReference type="InterPro" id="IPR038293">
    <property type="entry name" value="ATPase_inh_sub_z_sf"/>
</dbReference>
<proteinExistence type="predicted"/>
<evidence type="ECO:0000313" key="1">
    <source>
        <dbReference type="EMBL" id="MEV8466688.1"/>
    </source>
</evidence>
<keyword evidence="2" id="KW-1185">Reference proteome</keyword>
<comment type="caution">
    <text evidence="1">The sequence shown here is derived from an EMBL/GenBank/DDBJ whole genome shotgun (WGS) entry which is preliminary data.</text>
</comment>
<evidence type="ECO:0000313" key="2">
    <source>
        <dbReference type="Proteomes" id="UP001553161"/>
    </source>
</evidence>